<feature type="region of interest" description="Disordered" evidence="1">
    <location>
        <begin position="22"/>
        <end position="161"/>
    </location>
</feature>
<feature type="compositionally biased region" description="Acidic residues" evidence="1">
    <location>
        <begin position="125"/>
        <end position="147"/>
    </location>
</feature>
<reference evidence="4" key="2">
    <citation type="submission" date="2015-08" db="UniProtKB">
        <authorList>
            <consortium name="WormBaseParasite"/>
        </authorList>
    </citation>
    <scope>IDENTIFICATION</scope>
</reference>
<feature type="signal peptide" evidence="2">
    <location>
        <begin position="1"/>
        <end position="24"/>
    </location>
</feature>
<evidence type="ECO:0000313" key="4">
    <source>
        <dbReference type="WBParaSite" id="SVE_1943200.1"/>
    </source>
</evidence>
<dbReference type="WBParaSite" id="SVE_1943200.1">
    <property type="protein sequence ID" value="SVE_1943200.1"/>
    <property type="gene ID" value="SVE_1943200"/>
</dbReference>
<protein>
    <submittedName>
        <fullName evidence="4">Uncharacterized protein</fullName>
    </submittedName>
</protein>
<name>A0A0K0G3X3_STRVS</name>
<feature type="compositionally biased region" description="Low complexity" evidence="1">
    <location>
        <begin position="22"/>
        <end position="49"/>
    </location>
</feature>
<sequence>MRFIKYLTIFILLAVQYSFQESSSENSLSLETSPSAEKSLSSEGGSSSEDVLMQSDDESKTNLQETLPLENALETEENMENGDQNPDNEGNNDDNDILSESSQHVDDVVTEDEESMEENGSNSDGEADNNEEEDLPEELISENLDESEVNKVGGDSSSDSIIDNYIDEETKSYEYEPQIDLGFIVDPENLLDLSQIQTSTEVPETRRAIKKPVSNSIKTVDLRTNNDVSKNRVTNGLKKFRSKIGSFFGSTNNKVKNIFKSSSNGLNSFFKNSKSKLKNSSKNLKNRFSLFSGKKHSKKLVSKGADKREKRSVLLKSMKGLGKDITNGLKKTVNATKRLFKN</sequence>
<accession>A0A0K0G3X3</accession>
<feature type="chain" id="PRO_5005330687" evidence="2">
    <location>
        <begin position="25"/>
        <end position="342"/>
    </location>
</feature>
<dbReference type="AlphaFoldDB" id="A0A0K0G3X3"/>
<evidence type="ECO:0000256" key="2">
    <source>
        <dbReference type="SAM" id="SignalP"/>
    </source>
</evidence>
<proteinExistence type="predicted"/>
<reference evidence="3" key="1">
    <citation type="submission" date="2014-07" db="EMBL/GenBank/DDBJ databases">
        <authorList>
            <person name="Martin A.A"/>
            <person name="De Silva N."/>
        </authorList>
    </citation>
    <scope>NUCLEOTIDE SEQUENCE</scope>
</reference>
<organism evidence="3 4">
    <name type="scientific">Strongyloides venezuelensis</name>
    <name type="common">Threadworm</name>
    <dbReference type="NCBI Taxonomy" id="75913"/>
    <lineage>
        <taxon>Eukaryota</taxon>
        <taxon>Metazoa</taxon>
        <taxon>Ecdysozoa</taxon>
        <taxon>Nematoda</taxon>
        <taxon>Chromadorea</taxon>
        <taxon>Rhabditida</taxon>
        <taxon>Tylenchina</taxon>
        <taxon>Panagrolaimomorpha</taxon>
        <taxon>Strongyloidoidea</taxon>
        <taxon>Strongyloididae</taxon>
        <taxon>Strongyloides</taxon>
    </lineage>
</organism>
<feature type="compositionally biased region" description="Acidic residues" evidence="1">
    <location>
        <begin position="108"/>
        <end position="117"/>
    </location>
</feature>
<keyword evidence="2" id="KW-0732">Signal</keyword>
<dbReference type="Proteomes" id="UP000035680">
    <property type="component" value="Unassembled WGS sequence"/>
</dbReference>
<evidence type="ECO:0000256" key="1">
    <source>
        <dbReference type="SAM" id="MobiDB-lite"/>
    </source>
</evidence>
<keyword evidence="3" id="KW-1185">Reference proteome</keyword>
<evidence type="ECO:0000313" key="3">
    <source>
        <dbReference type="Proteomes" id="UP000035680"/>
    </source>
</evidence>